<evidence type="ECO:0000256" key="1">
    <source>
        <dbReference type="SAM" id="MobiDB-lite"/>
    </source>
</evidence>
<organism evidence="2 3">
    <name type="scientific">Synaphobranchus kaupii</name>
    <name type="common">Kaup's arrowtooth eel</name>
    <dbReference type="NCBI Taxonomy" id="118154"/>
    <lineage>
        <taxon>Eukaryota</taxon>
        <taxon>Metazoa</taxon>
        <taxon>Chordata</taxon>
        <taxon>Craniata</taxon>
        <taxon>Vertebrata</taxon>
        <taxon>Euteleostomi</taxon>
        <taxon>Actinopterygii</taxon>
        <taxon>Neopterygii</taxon>
        <taxon>Teleostei</taxon>
        <taxon>Anguilliformes</taxon>
        <taxon>Synaphobranchidae</taxon>
        <taxon>Synaphobranchus</taxon>
    </lineage>
</organism>
<proteinExistence type="predicted"/>
<accession>A0A9Q1F031</accession>
<name>A0A9Q1F031_SYNKA</name>
<comment type="caution">
    <text evidence="2">The sequence shown here is derived from an EMBL/GenBank/DDBJ whole genome shotgun (WGS) entry which is preliminary data.</text>
</comment>
<gene>
    <name evidence="2" type="ORF">SKAU_G00269570</name>
</gene>
<evidence type="ECO:0000313" key="2">
    <source>
        <dbReference type="EMBL" id="KAJ8348368.1"/>
    </source>
</evidence>
<sequence length="89" mass="9695">MAGSKPGGSMASPSINAEQRQPPAPGPHNTCSYHAQQLRDTGCSVRICVRTQMGLVLLRRWEDVLREKQAGAEPELPLHHLTGVLEGRL</sequence>
<dbReference type="Proteomes" id="UP001152622">
    <property type="component" value="Chromosome 10"/>
</dbReference>
<protein>
    <submittedName>
        <fullName evidence="2">Uncharacterized protein</fullName>
    </submittedName>
</protein>
<dbReference type="EMBL" id="JAINUF010000010">
    <property type="protein sequence ID" value="KAJ8348368.1"/>
    <property type="molecule type" value="Genomic_DNA"/>
</dbReference>
<keyword evidence="3" id="KW-1185">Reference proteome</keyword>
<reference evidence="2" key="1">
    <citation type="journal article" date="2023" name="Science">
        <title>Genome structures resolve the early diversification of teleost fishes.</title>
        <authorList>
            <person name="Parey E."/>
            <person name="Louis A."/>
            <person name="Montfort J."/>
            <person name="Bouchez O."/>
            <person name="Roques C."/>
            <person name="Iampietro C."/>
            <person name="Lluch J."/>
            <person name="Castinel A."/>
            <person name="Donnadieu C."/>
            <person name="Desvignes T."/>
            <person name="Floi Bucao C."/>
            <person name="Jouanno E."/>
            <person name="Wen M."/>
            <person name="Mejri S."/>
            <person name="Dirks R."/>
            <person name="Jansen H."/>
            <person name="Henkel C."/>
            <person name="Chen W.J."/>
            <person name="Zahm M."/>
            <person name="Cabau C."/>
            <person name="Klopp C."/>
            <person name="Thompson A.W."/>
            <person name="Robinson-Rechavi M."/>
            <person name="Braasch I."/>
            <person name="Lecointre G."/>
            <person name="Bobe J."/>
            <person name="Postlethwait J.H."/>
            <person name="Berthelot C."/>
            <person name="Roest Crollius H."/>
            <person name="Guiguen Y."/>
        </authorList>
    </citation>
    <scope>NUCLEOTIDE SEQUENCE</scope>
    <source>
        <strain evidence="2">WJC10195</strain>
    </source>
</reference>
<feature type="region of interest" description="Disordered" evidence="1">
    <location>
        <begin position="1"/>
        <end position="32"/>
    </location>
</feature>
<evidence type="ECO:0000313" key="3">
    <source>
        <dbReference type="Proteomes" id="UP001152622"/>
    </source>
</evidence>
<dbReference type="AlphaFoldDB" id="A0A9Q1F031"/>